<dbReference type="GO" id="GO:0005634">
    <property type="term" value="C:nucleus"/>
    <property type="evidence" value="ECO:0007669"/>
    <property type="project" value="UniProtKB-SubCell"/>
</dbReference>
<feature type="compositionally biased region" description="Low complexity" evidence="5">
    <location>
        <begin position="693"/>
        <end position="707"/>
    </location>
</feature>
<feature type="domain" description="ENT" evidence="7">
    <location>
        <begin position="553"/>
        <end position="638"/>
    </location>
</feature>
<dbReference type="InterPro" id="IPR056611">
    <property type="entry name" value="ENOX1/2_dom"/>
</dbReference>
<dbReference type="OrthoDB" id="10039782at2759"/>
<evidence type="ECO:0000313" key="9">
    <source>
        <dbReference type="Proteomes" id="UP000245119"/>
    </source>
</evidence>
<dbReference type="SMART" id="SM01191">
    <property type="entry name" value="ENT"/>
    <property type="match status" value="1"/>
</dbReference>
<dbReference type="Proteomes" id="UP000245119">
    <property type="component" value="Linkage Group LG14"/>
</dbReference>
<comment type="caution">
    <text evidence="8">The sequence shown here is derived from an EMBL/GenBank/DDBJ whole genome shotgun (WGS) entry which is preliminary data.</text>
</comment>
<feature type="region of interest" description="Disordered" evidence="5">
    <location>
        <begin position="678"/>
        <end position="711"/>
    </location>
</feature>
<keyword evidence="4" id="KW-0175">Coiled coil</keyword>
<dbReference type="PANTHER" id="PTHR16001:SF4">
    <property type="entry name" value="ECTO-NOX DISULFIDE-THIOL EXCHANGER 1-LIKE PROTEIN"/>
    <property type="match status" value="1"/>
</dbReference>
<protein>
    <recommendedName>
        <fullName evidence="10">RRM domain-containing protein</fullName>
    </recommendedName>
</protein>
<evidence type="ECO:0000256" key="2">
    <source>
        <dbReference type="ARBA" id="ARBA00023242"/>
    </source>
</evidence>
<dbReference type="PROSITE" id="PS51138">
    <property type="entry name" value="ENT"/>
    <property type="match status" value="1"/>
</dbReference>
<dbReference type="Pfam" id="PF03735">
    <property type="entry name" value="ENT"/>
    <property type="match status" value="1"/>
</dbReference>
<feature type="region of interest" description="Disordered" evidence="5">
    <location>
        <begin position="1308"/>
        <end position="1336"/>
    </location>
</feature>
<feature type="compositionally biased region" description="Acidic residues" evidence="5">
    <location>
        <begin position="377"/>
        <end position="390"/>
    </location>
</feature>
<evidence type="ECO:0000256" key="3">
    <source>
        <dbReference type="PROSITE-ProRule" id="PRU00176"/>
    </source>
</evidence>
<evidence type="ECO:0000256" key="5">
    <source>
        <dbReference type="SAM" id="MobiDB-lite"/>
    </source>
</evidence>
<feature type="coiled-coil region" evidence="4">
    <location>
        <begin position="288"/>
        <end position="315"/>
    </location>
</feature>
<dbReference type="InterPro" id="IPR012677">
    <property type="entry name" value="Nucleotide-bd_a/b_plait_sf"/>
</dbReference>
<feature type="compositionally biased region" description="Polar residues" evidence="5">
    <location>
        <begin position="679"/>
        <end position="692"/>
    </location>
</feature>
<organism evidence="8 9">
    <name type="scientific">Pomacea canaliculata</name>
    <name type="common">Golden apple snail</name>
    <dbReference type="NCBI Taxonomy" id="400727"/>
    <lineage>
        <taxon>Eukaryota</taxon>
        <taxon>Metazoa</taxon>
        <taxon>Spiralia</taxon>
        <taxon>Lophotrochozoa</taxon>
        <taxon>Mollusca</taxon>
        <taxon>Gastropoda</taxon>
        <taxon>Caenogastropoda</taxon>
        <taxon>Architaenioglossa</taxon>
        <taxon>Ampullarioidea</taxon>
        <taxon>Ampullariidae</taxon>
        <taxon>Pomacea</taxon>
    </lineage>
</organism>
<dbReference type="Pfam" id="PF00076">
    <property type="entry name" value="RRM_1"/>
    <property type="match status" value="1"/>
</dbReference>
<dbReference type="InterPro" id="IPR038876">
    <property type="entry name" value="ENOX"/>
</dbReference>
<dbReference type="InterPro" id="IPR035979">
    <property type="entry name" value="RBD_domain_sf"/>
</dbReference>
<feature type="region of interest" description="Disordered" evidence="5">
    <location>
        <begin position="1735"/>
        <end position="1780"/>
    </location>
</feature>
<keyword evidence="2" id="KW-0539">Nucleus</keyword>
<evidence type="ECO:0000259" key="6">
    <source>
        <dbReference type="PROSITE" id="PS50102"/>
    </source>
</evidence>
<keyword evidence="3" id="KW-0694">RNA-binding</keyword>
<dbReference type="Gene3D" id="1.10.1240.40">
    <property type="entry name" value="ENT domain"/>
    <property type="match status" value="1"/>
</dbReference>
<evidence type="ECO:0008006" key="10">
    <source>
        <dbReference type="Google" id="ProtNLM"/>
    </source>
</evidence>
<feature type="compositionally biased region" description="Low complexity" evidence="5">
    <location>
        <begin position="1320"/>
        <end position="1334"/>
    </location>
</feature>
<dbReference type="GO" id="GO:0009897">
    <property type="term" value="C:external side of plasma membrane"/>
    <property type="evidence" value="ECO:0007669"/>
    <property type="project" value="InterPro"/>
</dbReference>
<dbReference type="PROSITE" id="PS50102">
    <property type="entry name" value="RRM"/>
    <property type="match status" value="1"/>
</dbReference>
<name>A0A2T7NCS1_POMCA</name>
<gene>
    <name evidence="8" type="ORF">C0Q70_21527</name>
</gene>
<dbReference type="SMART" id="SM00360">
    <property type="entry name" value="RRM"/>
    <property type="match status" value="1"/>
</dbReference>
<dbReference type="Pfam" id="PF23267">
    <property type="entry name" value="ENOX1"/>
    <property type="match status" value="1"/>
</dbReference>
<dbReference type="InterPro" id="IPR005491">
    <property type="entry name" value="ENT_dom"/>
</dbReference>
<proteinExistence type="predicted"/>
<reference evidence="8 9" key="1">
    <citation type="submission" date="2018-04" db="EMBL/GenBank/DDBJ databases">
        <title>The genome of golden apple snail Pomacea canaliculata provides insight into stress tolerance and invasive adaptation.</title>
        <authorList>
            <person name="Liu C."/>
            <person name="Liu B."/>
            <person name="Ren Y."/>
            <person name="Zhang Y."/>
            <person name="Wang H."/>
            <person name="Li S."/>
            <person name="Jiang F."/>
            <person name="Yin L."/>
            <person name="Zhang G."/>
            <person name="Qian W."/>
            <person name="Fan W."/>
        </authorList>
    </citation>
    <scope>NUCLEOTIDE SEQUENCE [LARGE SCALE GENOMIC DNA]</scope>
    <source>
        <strain evidence="8">SZHN2017</strain>
        <tissue evidence="8">Muscle</tissue>
    </source>
</reference>
<dbReference type="SUPFAM" id="SSF158639">
    <property type="entry name" value="ENT-like"/>
    <property type="match status" value="1"/>
</dbReference>
<feature type="compositionally biased region" description="Low complexity" evidence="5">
    <location>
        <begin position="761"/>
        <end position="774"/>
    </location>
</feature>
<dbReference type="GO" id="GO:0016491">
    <property type="term" value="F:oxidoreductase activity"/>
    <property type="evidence" value="ECO:0007669"/>
    <property type="project" value="InterPro"/>
</dbReference>
<dbReference type="GO" id="GO:0007624">
    <property type="term" value="P:ultradian rhythm"/>
    <property type="evidence" value="ECO:0007669"/>
    <property type="project" value="InterPro"/>
</dbReference>
<accession>A0A2T7NCS1</accession>
<sequence>MDMADSNSGMTGNMMAPMTALGPMGPMGPNPMIMGPVNMGQYGNMLGPLGPMTPMGLMGPGPGGMGGLGPGPGSIGLGMPGMGQSMGPPIQLKEIITLNSCVLYPPHPDAPPHSVRERPPGCRTAFIGGLPENITEEILHEVFERCGQIETVRLGKKNFAHIRFVHHDAVEQAIYLSGFRMKIDNKDDKPNTGRLHVDYANARNDQHEWECEQRAMAREMRHQQQIQEERLRVPSPPPVTPFTVFDGNTLLEVIKSDSGFMKASQKLIAWLDRGSVDKRSSSLFYSLIQSSNTHVRRLLLEKQQHEEEVNQAKLLFKQRVQGILVQLGQIEHIFAASLKQKNWDHFTKAQRKNIDMWYKQVQEIKTSQQAEFLSERSEDEMDLSDAEGDSNEPPGKKKRSEDDDGNAGVSAEVAALKEENDSLKCQLAAYMNEGEMVKLEAKQTTEALERQITSLQNALKGMQQQLISQQAQMRRAQEEARTNTAAVRRSPSYGSKEEGIENEGKESGGTISGISSQETLVSSSGISLKEKEVWMLEVSTMWPMLLDYSRDECKRILRRLELEAYSAIISAFRAQGDLSREKKKVLQDLQQMLSISTERHRAEVRRAVNDEKLTTVADSSNSGTSAASEWLIEGRRLVPLLPRLVPQTAFTQTATQAAKEVAEKNAQLMNPALTGNKELANQSSTSTPASIHTSPAAKPSRSSSPTSNVVVLPSGTSIHIKGMLNQEEEDEPQGRRQRRSLSIDGLGAATVSTQTQTARVSYTTASSTPGSASPVKITISKSPQGRTIVSQPGGQPPKVILVTSSGQSSGSSVFQRSMSVPVIRASTSTATSQTGATRTSIIIPGSPGIAQANNSVGGVVTVTTTSITTSSSATVTMPTSVVGSSPVFSPSVNIAKPRPKVVPRQRFPQPQPKPGVVIPMGPTSSQPVPPSPQSIHNIQVKTLPKPQPIQIKQEGGETKKLTMNKKYEDYNSEHGRRTSKILPKPAQLTGSPGTPVVVVNAGSSSSSGNTTVTMVPKSVGSYTTSGGKVLNITTPGGRVIATTSKASNVVTVNPKTLHLTAVKSAAGGTTVSKPNVIVVQKTQPRRPPLPTQLPKGGTTVITNPAAFEKELANFIQKESGRQVSVSISPSSNVGTITGVGGRVPEHRVIITTAGNVDASRQGVPQRPVVEAEARTSSLLAELIQAAGIVPEGSSESSGGIGANEWFEYDVTEEETTSVTPDSADATAMQALIGLQNSGAKIVNRSSSAHDQQGPGSQEQCYTLEQAMTLLNQGHQVSDTDIEKGVQGPNQVVRKAIVHASKISAVNSGLPGGMAHQVQKPLTDSDSLPSTSSTDVKVQQGELDPQTGLFYSSVLPSTAAAQPQVSSSGQEDSAFQADRLPIVSVSTHLQQPVAPQTALPQPLIVSVPAQHPAVTPQPMDLLSSSLAQAQIDLDSYEFTEDGSENYVPETNIMNVVSDGNSVDNASQPASSTAEVVDFTSILLGESDSPSEEIEQTDADIIPQLTQPASHLPPSTVASLQSPWAVANRQTAFMPLENMKDSRTASIKIIAHEQLPVDASSFVPTHSSSKSSTTTNGSFITMSSGALGPLPSASVSVSSSVASATSLATLSSAAAVVANARNANSIHGALPGSVASTTITKPEVIPLTASRTFVLENTVPVSIDPLSRRTLTVSKPLTELTGTVRLVHDGHTQSEVDTQRQLDIAVLSPDVPVSSTADFSSTGDDEVNLISIPDAGTAEIAGDGLDPNNSQRHSKRKRKPPPVLEEDAVGSSGSSWVRAASK</sequence>
<dbReference type="SUPFAM" id="SSF54928">
    <property type="entry name" value="RNA-binding domain, RBD"/>
    <property type="match status" value="1"/>
</dbReference>
<feature type="region of interest" description="Disordered" evidence="5">
    <location>
        <begin position="748"/>
        <end position="776"/>
    </location>
</feature>
<keyword evidence="9" id="KW-1185">Reference proteome</keyword>
<evidence type="ECO:0000313" key="8">
    <source>
        <dbReference type="EMBL" id="PVD18968.1"/>
    </source>
</evidence>
<feature type="domain" description="RRM" evidence="6">
    <location>
        <begin position="123"/>
        <end position="202"/>
    </location>
</feature>
<dbReference type="EMBL" id="PZQS01000014">
    <property type="protein sequence ID" value="PVD18968.1"/>
    <property type="molecule type" value="Genomic_DNA"/>
</dbReference>
<feature type="region of interest" description="Disordered" evidence="5">
    <location>
        <begin position="479"/>
        <end position="514"/>
    </location>
</feature>
<evidence type="ECO:0000259" key="7">
    <source>
        <dbReference type="PROSITE" id="PS51138"/>
    </source>
</evidence>
<feature type="compositionally biased region" description="Polar residues" evidence="5">
    <location>
        <begin position="750"/>
        <end position="760"/>
    </location>
</feature>
<comment type="subcellular location">
    <subcellularLocation>
        <location evidence="1">Nucleus</location>
    </subcellularLocation>
</comment>
<feature type="region of interest" description="Disordered" evidence="5">
    <location>
        <begin position="369"/>
        <end position="408"/>
    </location>
</feature>
<dbReference type="GO" id="GO:0003723">
    <property type="term" value="F:RNA binding"/>
    <property type="evidence" value="ECO:0007669"/>
    <property type="project" value="UniProtKB-UniRule"/>
</dbReference>
<dbReference type="Gene3D" id="3.30.70.330">
    <property type="match status" value="1"/>
</dbReference>
<evidence type="ECO:0000256" key="4">
    <source>
        <dbReference type="SAM" id="Coils"/>
    </source>
</evidence>
<dbReference type="InterPro" id="IPR000504">
    <property type="entry name" value="RRM_dom"/>
</dbReference>
<dbReference type="PANTHER" id="PTHR16001">
    <property type="entry name" value="ECTO-NOX DISULFIDE-THIOL EXCHANGER"/>
    <property type="match status" value="1"/>
</dbReference>
<evidence type="ECO:0000256" key="1">
    <source>
        <dbReference type="ARBA" id="ARBA00004123"/>
    </source>
</evidence>
<dbReference type="InterPro" id="IPR036142">
    <property type="entry name" value="ENT_dom-like_sf"/>
</dbReference>
<feature type="compositionally biased region" description="Basic and acidic residues" evidence="5">
    <location>
        <begin position="495"/>
        <end position="506"/>
    </location>
</feature>